<dbReference type="RefSeq" id="WP_006702835.1">
    <property type="nucleotide sequence ID" value="NZ_KI391971.1"/>
</dbReference>
<evidence type="ECO:0000313" key="7">
    <source>
        <dbReference type="EMBL" id="EEW93679.1"/>
    </source>
</evidence>
<proteinExistence type="inferred from homology"/>
<comment type="similarity">
    <text evidence="2">Belongs to the Nudix hydrolase family.</text>
</comment>
<dbReference type="CDD" id="cd18875">
    <property type="entry name" value="NUDIX_Hydrolase"/>
    <property type="match status" value="1"/>
</dbReference>
<organism evidence="7 8">
    <name type="scientific">Granulicatella elegans ATCC 700633</name>
    <dbReference type="NCBI Taxonomy" id="626369"/>
    <lineage>
        <taxon>Bacteria</taxon>
        <taxon>Bacillati</taxon>
        <taxon>Bacillota</taxon>
        <taxon>Bacilli</taxon>
        <taxon>Lactobacillales</taxon>
        <taxon>Carnobacteriaceae</taxon>
        <taxon>Granulicatella</taxon>
    </lineage>
</organism>
<evidence type="ECO:0000256" key="5">
    <source>
        <dbReference type="ARBA" id="ARBA00022842"/>
    </source>
</evidence>
<keyword evidence="4" id="KW-0378">Hydrolase</keyword>
<dbReference type="STRING" id="626369.HMPREF0446_00561"/>
<dbReference type="HOGENOM" id="CLU_037162_17_0_9"/>
<evidence type="ECO:0000259" key="6">
    <source>
        <dbReference type="PROSITE" id="PS51462"/>
    </source>
</evidence>
<sequence>MSRTVHTELTNMCMIYDQEGNVLVQEKNLSYAQGLIFPGGHIEPMESIVDSTIREIKEETGLTISQLEFCGIKDWIQPDGTRYIVFLYKTSHYTGELRSSSEGDMFWISLEDLKKREPLWHLDQMLDIFEQKGPTELFFNRGDEEYVPELK</sequence>
<dbReference type="Pfam" id="PF00293">
    <property type="entry name" value="NUDIX"/>
    <property type="match status" value="1"/>
</dbReference>
<dbReference type="PROSITE" id="PS51462">
    <property type="entry name" value="NUDIX"/>
    <property type="match status" value="1"/>
</dbReference>
<evidence type="ECO:0000256" key="2">
    <source>
        <dbReference type="ARBA" id="ARBA00005582"/>
    </source>
</evidence>
<dbReference type="PANTHER" id="PTHR43758">
    <property type="entry name" value="7,8-DIHYDRO-8-OXOGUANINE TRIPHOSPHATASE"/>
    <property type="match status" value="1"/>
</dbReference>
<dbReference type="InterPro" id="IPR015797">
    <property type="entry name" value="NUDIX_hydrolase-like_dom_sf"/>
</dbReference>
<reference evidence="7" key="2">
    <citation type="submission" date="2011-10" db="EMBL/GenBank/DDBJ databases">
        <title>The Genome Sequence of Granulicatella elegans ATCC 700633.</title>
        <authorList>
            <consortium name="The Broad Institute Genome Sequencing Platform"/>
            <consortium name="The Broad Institute Genome Sequencing Center for Infectious Disease"/>
            <person name="Earl A."/>
            <person name="Ward D."/>
            <person name="Feldgarden M."/>
            <person name="Gevers D."/>
            <person name="Sibley C.D."/>
            <person name="Field T.R."/>
            <person name="Grinwis M."/>
            <person name="Eshaghurshan C.S."/>
            <person name="Surette M.G."/>
            <person name="Young S.K."/>
            <person name="Zeng Q."/>
            <person name="Gargeya S."/>
            <person name="Fitzgerald M."/>
            <person name="Haas B."/>
            <person name="Abouelleil A."/>
            <person name="Alvarado L."/>
            <person name="Arachchi H.M."/>
            <person name="Berlin A."/>
            <person name="Brown A."/>
            <person name="Chapman S.B."/>
            <person name="Chen Z."/>
            <person name="Dunbar C."/>
            <person name="Freedman E."/>
            <person name="Gearin G."/>
            <person name="Goldberg J."/>
            <person name="Griggs A."/>
            <person name="Gujja S."/>
            <person name="Heiman D."/>
            <person name="Howarth C."/>
            <person name="Larson L."/>
            <person name="Lui A."/>
            <person name="MacDonald P.J.P."/>
            <person name="Montmayeur A."/>
            <person name="Murphy C."/>
            <person name="Neiman D."/>
            <person name="Pearson M."/>
            <person name="Priest M."/>
            <person name="Roberts A."/>
            <person name="Saif S."/>
            <person name="Shea T."/>
            <person name="Shenoy N."/>
            <person name="Sisk P."/>
            <person name="Stolte C."/>
            <person name="Sykes S."/>
            <person name="Wortman J."/>
            <person name="Nusbaum C."/>
            <person name="Birren B."/>
        </authorList>
    </citation>
    <scope>NUCLEOTIDE SEQUENCE [LARGE SCALE GENOMIC DNA]</scope>
    <source>
        <strain evidence="7">ATCC 700633</strain>
    </source>
</reference>
<dbReference type="GO" id="GO:0016818">
    <property type="term" value="F:hydrolase activity, acting on acid anhydrides, in phosphorus-containing anhydrides"/>
    <property type="evidence" value="ECO:0007669"/>
    <property type="project" value="TreeGrafter"/>
</dbReference>
<reference evidence="7" key="1">
    <citation type="submission" date="2009-09" db="EMBL/GenBank/DDBJ databases">
        <authorList>
            <consortium name="The Broad Institute Genome Sequencing Platform"/>
            <person name="Ward D."/>
            <person name="Feldgarden M."/>
            <person name="Earl A."/>
            <person name="Young S.K."/>
            <person name="Zeng Q."/>
            <person name="Koehrsen M."/>
            <person name="Alvarado L."/>
            <person name="Berlin A."/>
            <person name="Bochicchio J."/>
            <person name="Borenstein D."/>
            <person name="Chapman S.B."/>
            <person name="Chen Z."/>
            <person name="Engels R."/>
            <person name="Freedman E."/>
            <person name="Gellesch M."/>
            <person name="Goldberg J."/>
            <person name="Griggs A."/>
            <person name="Gujja S."/>
            <person name="Heilman E."/>
            <person name="Heiman D."/>
            <person name="Hepburn T."/>
            <person name="Howarth C."/>
            <person name="Jen D."/>
            <person name="Larson L."/>
            <person name="Lewis B."/>
            <person name="Mehta T."/>
            <person name="Park D."/>
            <person name="Pearson M."/>
            <person name="Roberts A."/>
            <person name="Saif S."/>
            <person name="Shea T."/>
            <person name="Shenoy N."/>
            <person name="Sisk P."/>
            <person name="Stolte C."/>
            <person name="Sykes S."/>
            <person name="Thomson T."/>
            <person name="Walk T."/>
            <person name="White J."/>
            <person name="Yandava C."/>
            <person name="Sibley C.D."/>
            <person name="Field T.R."/>
            <person name="Grinwis M."/>
            <person name="Eshaghurshan C.S."/>
            <person name="Surette M.G."/>
            <person name="Haas B."/>
            <person name="Nusbaum C."/>
            <person name="Birren B."/>
        </authorList>
    </citation>
    <scope>NUCLEOTIDE SEQUENCE [LARGE SCALE GENOMIC DNA]</scope>
    <source>
        <strain evidence="7">ATCC 700633</strain>
    </source>
</reference>
<dbReference type="AlphaFoldDB" id="D0BKS6"/>
<dbReference type="SUPFAM" id="SSF55811">
    <property type="entry name" value="Nudix"/>
    <property type="match status" value="1"/>
</dbReference>
<dbReference type="EMBL" id="ACRF02000013">
    <property type="protein sequence ID" value="EEW93679.1"/>
    <property type="molecule type" value="Genomic_DNA"/>
</dbReference>
<keyword evidence="5" id="KW-0460">Magnesium</keyword>
<evidence type="ECO:0000256" key="1">
    <source>
        <dbReference type="ARBA" id="ARBA00001946"/>
    </source>
</evidence>
<dbReference type="OrthoDB" id="9008185at2"/>
<comment type="cofactor">
    <cofactor evidence="1">
        <name>Mg(2+)</name>
        <dbReference type="ChEBI" id="CHEBI:18420"/>
    </cofactor>
</comment>
<dbReference type="InterPro" id="IPR000086">
    <property type="entry name" value="NUDIX_hydrolase_dom"/>
</dbReference>
<dbReference type="GO" id="GO:0046872">
    <property type="term" value="F:metal ion binding"/>
    <property type="evidence" value="ECO:0007669"/>
    <property type="project" value="UniProtKB-KW"/>
</dbReference>
<comment type="caution">
    <text evidence="7">The sequence shown here is derived from an EMBL/GenBank/DDBJ whole genome shotgun (WGS) entry which is preliminary data.</text>
</comment>
<feature type="domain" description="Nudix hydrolase" evidence="6">
    <location>
        <begin position="6"/>
        <end position="132"/>
    </location>
</feature>
<gene>
    <name evidence="7" type="ORF">HMPREF0446_00561</name>
</gene>
<dbReference type="Gene3D" id="3.90.79.10">
    <property type="entry name" value="Nucleoside Triphosphate Pyrophosphohydrolase"/>
    <property type="match status" value="1"/>
</dbReference>
<dbReference type="GO" id="GO:0005737">
    <property type="term" value="C:cytoplasm"/>
    <property type="evidence" value="ECO:0007669"/>
    <property type="project" value="TreeGrafter"/>
</dbReference>
<protein>
    <recommendedName>
        <fullName evidence="6">Nudix hydrolase domain-containing protein</fullName>
    </recommendedName>
</protein>
<dbReference type="Proteomes" id="UP000002939">
    <property type="component" value="Unassembled WGS sequence"/>
</dbReference>
<accession>D0BKS6</accession>
<name>D0BKS6_9LACT</name>
<evidence type="ECO:0000256" key="3">
    <source>
        <dbReference type="ARBA" id="ARBA00022723"/>
    </source>
</evidence>
<evidence type="ECO:0000313" key="8">
    <source>
        <dbReference type="Proteomes" id="UP000002939"/>
    </source>
</evidence>
<dbReference type="PANTHER" id="PTHR43758:SF2">
    <property type="entry name" value="OXIDIZED PURINE NUCLEOSIDE TRIPHOSPHATE HYDROLASE"/>
    <property type="match status" value="1"/>
</dbReference>
<keyword evidence="8" id="KW-1185">Reference proteome</keyword>
<evidence type="ECO:0000256" key="4">
    <source>
        <dbReference type="ARBA" id="ARBA00022801"/>
    </source>
</evidence>
<keyword evidence="3" id="KW-0479">Metal-binding</keyword>
<dbReference type="eggNOG" id="COG1051">
    <property type="taxonomic scope" value="Bacteria"/>
</dbReference>